<feature type="region of interest" description="Disordered" evidence="1">
    <location>
        <begin position="84"/>
        <end position="107"/>
    </location>
</feature>
<evidence type="ECO:0000313" key="3">
    <source>
        <dbReference type="Proteomes" id="UP000539985"/>
    </source>
</evidence>
<protein>
    <submittedName>
        <fullName evidence="2">Uncharacterized protein</fullName>
    </submittedName>
</protein>
<proteinExistence type="predicted"/>
<accession>A0A7Y7X7U2</accession>
<dbReference type="Proteomes" id="UP000539985">
    <property type="component" value="Unassembled WGS sequence"/>
</dbReference>
<dbReference type="RefSeq" id="WP_177100006.1">
    <property type="nucleotide sequence ID" value="NZ_JACAQB010000003.1"/>
</dbReference>
<reference evidence="2 3" key="1">
    <citation type="submission" date="2020-04" db="EMBL/GenBank/DDBJ databases">
        <title>Molecular characterization of pseudomonads from Agaricus bisporus reveal novel blotch 2 pathogens in Western Europe.</title>
        <authorList>
            <person name="Taparia T."/>
            <person name="Krijger M."/>
            <person name="Haynes E."/>
            <person name="Elpinstone J.G."/>
            <person name="Noble R."/>
            <person name="Van Der Wolf J."/>
        </authorList>
    </citation>
    <scope>NUCLEOTIDE SEQUENCE [LARGE SCALE GENOMIC DNA]</scope>
    <source>
        <strain evidence="2 3">H7001</strain>
    </source>
</reference>
<evidence type="ECO:0000313" key="2">
    <source>
        <dbReference type="EMBL" id="NWB94898.1"/>
    </source>
</evidence>
<name>A0A7Y7X7U2_9PSED</name>
<gene>
    <name evidence="2" type="ORF">HX882_03215</name>
</gene>
<organism evidence="2 3">
    <name type="scientific">Pseudomonas gingeri</name>
    <dbReference type="NCBI Taxonomy" id="117681"/>
    <lineage>
        <taxon>Bacteria</taxon>
        <taxon>Pseudomonadati</taxon>
        <taxon>Pseudomonadota</taxon>
        <taxon>Gammaproteobacteria</taxon>
        <taxon>Pseudomonadales</taxon>
        <taxon>Pseudomonadaceae</taxon>
        <taxon>Pseudomonas</taxon>
    </lineage>
</organism>
<sequence>MAKPSITDASSITADVVLQLGKHFSAQSLRSLQAKLTGTVREIRGLTRGSTLPGRIGEKLSLEQIQLLRDAAKLIESVNTNIEHAKEKRKRDESEAKRRQEARNAQAKRLVAETYPLPLEPPYESPKLDQVLDILKTALTFNRGGCFTNGYSPREFNLRLREYLSPSTTRKLIGWPSAKAYWLSTVHSLRHDFMQMVEHEIGYDDGSGVQERLDVLKQKVADRLSLVFLSADEEETLRLWSEALSPAEKQEGV</sequence>
<feature type="compositionally biased region" description="Basic and acidic residues" evidence="1">
    <location>
        <begin position="84"/>
        <end position="102"/>
    </location>
</feature>
<evidence type="ECO:0000256" key="1">
    <source>
        <dbReference type="SAM" id="MobiDB-lite"/>
    </source>
</evidence>
<dbReference type="AlphaFoldDB" id="A0A7Y7X7U2"/>
<dbReference type="EMBL" id="JACAQB010000003">
    <property type="protein sequence ID" value="NWB94898.1"/>
    <property type="molecule type" value="Genomic_DNA"/>
</dbReference>
<comment type="caution">
    <text evidence="2">The sequence shown here is derived from an EMBL/GenBank/DDBJ whole genome shotgun (WGS) entry which is preliminary data.</text>
</comment>